<organism evidence="8 9">
    <name type="scientific">Tunturiibacter lichenicola</name>
    <dbReference type="NCBI Taxonomy" id="2051959"/>
    <lineage>
        <taxon>Bacteria</taxon>
        <taxon>Pseudomonadati</taxon>
        <taxon>Acidobacteriota</taxon>
        <taxon>Terriglobia</taxon>
        <taxon>Terriglobales</taxon>
        <taxon>Acidobacteriaceae</taxon>
        <taxon>Tunturiibacter</taxon>
    </lineage>
</organism>
<dbReference type="InterPro" id="IPR005498">
    <property type="entry name" value="T4SS_VirB10/TraB/TrbI"/>
</dbReference>
<dbReference type="AlphaFoldDB" id="A0A7W8N508"/>
<dbReference type="Proteomes" id="UP000569092">
    <property type="component" value="Unassembled WGS sequence"/>
</dbReference>
<dbReference type="InterPro" id="IPR042217">
    <property type="entry name" value="T4SS_VirB10/TrbI"/>
</dbReference>
<evidence type="ECO:0000256" key="4">
    <source>
        <dbReference type="ARBA" id="ARBA00022989"/>
    </source>
</evidence>
<dbReference type="CDD" id="cd16429">
    <property type="entry name" value="VirB10"/>
    <property type="match status" value="1"/>
</dbReference>
<dbReference type="EMBL" id="JACHDZ010000010">
    <property type="protein sequence ID" value="MBB5346172.1"/>
    <property type="molecule type" value="Genomic_DNA"/>
</dbReference>
<feature type="compositionally biased region" description="Low complexity" evidence="6">
    <location>
        <begin position="103"/>
        <end position="113"/>
    </location>
</feature>
<keyword evidence="4 7" id="KW-1133">Transmembrane helix</keyword>
<evidence type="ECO:0000256" key="3">
    <source>
        <dbReference type="ARBA" id="ARBA00022692"/>
    </source>
</evidence>
<evidence type="ECO:0000313" key="9">
    <source>
        <dbReference type="Proteomes" id="UP000569092"/>
    </source>
</evidence>
<dbReference type="Pfam" id="PF03743">
    <property type="entry name" value="TrbI"/>
    <property type="match status" value="1"/>
</dbReference>
<feature type="region of interest" description="Disordered" evidence="6">
    <location>
        <begin position="103"/>
        <end position="168"/>
    </location>
</feature>
<gene>
    <name evidence="8" type="ORF">HDF10_004182</name>
</gene>
<feature type="transmembrane region" description="Helical" evidence="7">
    <location>
        <begin position="33"/>
        <end position="53"/>
    </location>
</feature>
<name>A0A7W8N508_9BACT</name>
<accession>A0A7W8N508</accession>
<dbReference type="GO" id="GO:0016020">
    <property type="term" value="C:membrane"/>
    <property type="evidence" value="ECO:0007669"/>
    <property type="project" value="UniProtKB-SubCell"/>
</dbReference>
<comment type="caution">
    <text evidence="8">The sequence shown here is derived from an EMBL/GenBank/DDBJ whole genome shotgun (WGS) entry which is preliminary data.</text>
</comment>
<feature type="compositionally biased region" description="Low complexity" evidence="6">
    <location>
        <begin position="210"/>
        <end position="221"/>
    </location>
</feature>
<protein>
    <submittedName>
        <fullName evidence="8">Type IV secretion system protein VirB10</fullName>
    </submittedName>
</protein>
<feature type="compositionally biased region" description="Low complexity" evidence="6">
    <location>
        <begin position="187"/>
        <end position="196"/>
    </location>
</feature>
<evidence type="ECO:0000313" key="8">
    <source>
        <dbReference type="EMBL" id="MBB5346172.1"/>
    </source>
</evidence>
<keyword evidence="3 7" id="KW-0812">Transmembrane</keyword>
<evidence type="ECO:0000256" key="5">
    <source>
        <dbReference type="ARBA" id="ARBA00023136"/>
    </source>
</evidence>
<sequence>MTDPNQIPPTVNDPGPVPAQPEATPAIKKSMPIIIGLAAVILIIGLANVGNLLHHGAKEAPRSALPMRPASPNAQQVTSFEAQQRLLAQRDEADRIRQQQLAAQMAQLQQEQAIPGPESPNTAPMTAAQRQAIYGDSPNAPKYTSNTAQEQAEAKQRQLAREKQHQDALNSDTVAIDFAHGGTAANGTTTLAANTNEPQSASTGENAPLAASGEAGSGSAAPDTNNGGPGAQQQRSAGLKNVAAQQSQKKDPMAAYDFDGYQGRLYRVFEGTVFEGVVTNHVDGGLPGPIIVMLTTDYYSHDHQQLLLPQGTRLIGNVQSVGSQQQRKLIVVFNRAVCPDGFSLDLNKYIGLDPIGTTGLATNVNNHLLSSFAAAAAIGGMGGLAQIGNNGSVLTADTQIRNGISEQSAMEAEQILNHFLNRLPVITVKEGSRARVYINQDILIPSYAEHRVDSAL</sequence>
<evidence type="ECO:0000256" key="1">
    <source>
        <dbReference type="ARBA" id="ARBA00004167"/>
    </source>
</evidence>
<evidence type="ECO:0000256" key="2">
    <source>
        <dbReference type="ARBA" id="ARBA00010265"/>
    </source>
</evidence>
<keyword evidence="5 7" id="KW-0472">Membrane</keyword>
<feature type="region of interest" description="Disordered" evidence="6">
    <location>
        <begin position="1"/>
        <end position="23"/>
    </location>
</feature>
<reference evidence="8 9" key="1">
    <citation type="submission" date="2020-08" db="EMBL/GenBank/DDBJ databases">
        <title>Genomic Encyclopedia of Type Strains, Phase IV (KMG-V): Genome sequencing to study the core and pangenomes of soil and plant-associated prokaryotes.</title>
        <authorList>
            <person name="Whitman W."/>
        </authorList>
    </citation>
    <scope>NUCLEOTIDE SEQUENCE [LARGE SCALE GENOMIC DNA]</scope>
    <source>
        <strain evidence="8 9">M8US30</strain>
    </source>
</reference>
<comment type="similarity">
    <text evidence="2">Belongs to the TrbI/VirB10 family.</text>
</comment>
<feature type="compositionally biased region" description="Polar residues" evidence="6">
    <location>
        <begin position="222"/>
        <end position="236"/>
    </location>
</feature>
<proteinExistence type="inferred from homology"/>
<comment type="subcellular location">
    <subcellularLocation>
        <location evidence="1">Membrane</location>
        <topology evidence="1">Single-pass membrane protein</topology>
    </subcellularLocation>
</comment>
<evidence type="ECO:0000256" key="7">
    <source>
        <dbReference type="SAM" id="Phobius"/>
    </source>
</evidence>
<feature type="compositionally biased region" description="Basic and acidic residues" evidence="6">
    <location>
        <begin position="152"/>
        <end position="166"/>
    </location>
</feature>
<feature type="region of interest" description="Disordered" evidence="6">
    <location>
        <begin position="187"/>
        <end position="251"/>
    </location>
</feature>
<dbReference type="Gene3D" id="2.40.128.260">
    <property type="entry name" value="Type IV secretion system, VirB10/TraB/TrbI"/>
    <property type="match status" value="1"/>
</dbReference>
<evidence type="ECO:0000256" key="6">
    <source>
        <dbReference type="SAM" id="MobiDB-lite"/>
    </source>
</evidence>